<sequence length="88" mass="9808">MRAALNPLDRLGTDGSILVVRIGAQRRNSDAFFSFSAIRVHFSQVATLGRPLTVRRAPCFPIRIIYRASRCTNPAPSSYFPNPAFLSR</sequence>
<evidence type="ECO:0000313" key="1">
    <source>
        <dbReference type="EMBL" id="TDG06329.1"/>
    </source>
</evidence>
<gene>
    <name evidence="1" type="ORF">E1N52_20660</name>
</gene>
<comment type="caution">
    <text evidence="1">The sequence shown here is derived from an EMBL/GenBank/DDBJ whole genome shotgun (WGS) entry which is preliminary data.</text>
</comment>
<dbReference type="Proteomes" id="UP000295606">
    <property type="component" value="Unassembled WGS sequence"/>
</dbReference>
<proteinExistence type="predicted"/>
<dbReference type="OrthoDB" id="9135842at2"/>
<organism evidence="1 2">
    <name type="scientific">Paraburkholderia guartelaensis</name>
    <dbReference type="NCBI Taxonomy" id="2546446"/>
    <lineage>
        <taxon>Bacteria</taxon>
        <taxon>Pseudomonadati</taxon>
        <taxon>Pseudomonadota</taxon>
        <taxon>Betaproteobacteria</taxon>
        <taxon>Burkholderiales</taxon>
        <taxon>Burkholderiaceae</taxon>
        <taxon>Paraburkholderia</taxon>
    </lineage>
</organism>
<dbReference type="EMBL" id="SMOD01000015">
    <property type="protein sequence ID" value="TDG06329.1"/>
    <property type="molecule type" value="Genomic_DNA"/>
</dbReference>
<reference evidence="1 2" key="1">
    <citation type="submission" date="2019-03" db="EMBL/GenBank/DDBJ databases">
        <title>Paraburkholderia sp. isolated from native Mimosa gymnas in Guartela State Park, Brazil.</title>
        <authorList>
            <person name="Paulitsch F."/>
            <person name="Hungria M."/>
            <person name="Delamuta J.R.M."/>
            <person name="Ribeiro R.A."/>
            <person name="Dall'Agnol R."/>
            <person name="Silva J.S.B."/>
        </authorList>
    </citation>
    <scope>NUCLEOTIDE SEQUENCE [LARGE SCALE GENOMIC DNA]</scope>
    <source>
        <strain evidence="1 2">CNPSo 3008</strain>
    </source>
</reference>
<accession>A0A4V2ZVS5</accession>
<name>A0A4V2ZVS5_9BURK</name>
<protein>
    <submittedName>
        <fullName evidence="1">Uncharacterized protein</fullName>
    </submittedName>
</protein>
<dbReference type="AlphaFoldDB" id="A0A4V2ZVS5"/>
<evidence type="ECO:0000313" key="2">
    <source>
        <dbReference type="Proteomes" id="UP000295606"/>
    </source>
</evidence>